<proteinExistence type="predicted"/>
<keyword evidence="2" id="KW-1185">Reference proteome</keyword>
<reference evidence="1" key="1">
    <citation type="submission" date="2022-04" db="EMBL/GenBank/DDBJ databases">
        <title>Jade perch genome.</title>
        <authorList>
            <person name="Chao B."/>
        </authorList>
    </citation>
    <scope>NUCLEOTIDE SEQUENCE</scope>
    <source>
        <strain evidence="1">CB-2022</strain>
    </source>
</reference>
<comment type="caution">
    <text evidence="1">The sequence shown here is derived from an EMBL/GenBank/DDBJ whole genome shotgun (WGS) entry which is preliminary data.</text>
</comment>
<accession>A0ACB8WYZ6</accession>
<sequence>MDSKDTLQLLQVHHREDPDWLHHRLVQQLHRPLNRKALQREVKVKAAQHITRMELPSMEDLYTQR</sequence>
<evidence type="ECO:0000313" key="2">
    <source>
        <dbReference type="Proteomes" id="UP000831701"/>
    </source>
</evidence>
<evidence type="ECO:0000313" key="1">
    <source>
        <dbReference type="EMBL" id="KAI3373220.1"/>
    </source>
</evidence>
<dbReference type="EMBL" id="CM041534">
    <property type="protein sequence ID" value="KAI3373220.1"/>
    <property type="molecule type" value="Genomic_DNA"/>
</dbReference>
<gene>
    <name evidence="1" type="ORF">L3Q82_006377</name>
</gene>
<protein>
    <submittedName>
        <fullName evidence="1">Uncharacterized protein</fullName>
    </submittedName>
</protein>
<organism evidence="1 2">
    <name type="scientific">Scortum barcoo</name>
    <name type="common">barcoo grunter</name>
    <dbReference type="NCBI Taxonomy" id="214431"/>
    <lineage>
        <taxon>Eukaryota</taxon>
        <taxon>Metazoa</taxon>
        <taxon>Chordata</taxon>
        <taxon>Craniata</taxon>
        <taxon>Vertebrata</taxon>
        <taxon>Euteleostomi</taxon>
        <taxon>Actinopterygii</taxon>
        <taxon>Neopterygii</taxon>
        <taxon>Teleostei</taxon>
        <taxon>Neoteleostei</taxon>
        <taxon>Acanthomorphata</taxon>
        <taxon>Eupercaria</taxon>
        <taxon>Centrarchiformes</taxon>
        <taxon>Terapontoidei</taxon>
        <taxon>Terapontidae</taxon>
        <taxon>Scortum</taxon>
    </lineage>
</organism>
<dbReference type="Proteomes" id="UP000831701">
    <property type="component" value="Chromosome 4"/>
</dbReference>
<name>A0ACB8WYZ6_9TELE</name>